<name>A0AAN6UBR8_9PEZI</name>
<keyword evidence="2" id="KW-1185">Reference proteome</keyword>
<dbReference type="Proteomes" id="UP001304895">
    <property type="component" value="Unassembled WGS sequence"/>
</dbReference>
<evidence type="ECO:0000313" key="1">
    <source>
        <dbReference type="EMBL" id="KAK4130108.1"/>
    </source>
</evidence>
<dbReference type="EMBL" id="MU853442">
    <property type="protein sequence ID" value="KAK4130108.1"/>
    <property type="molecule type" value="Genomic_DNA"/>
</dbReference>
<evidence type="ECO:0000313" key="2">
    <source>
        <dbReference type="Proteomes" id="UP001304895"/>
    </source>
</evidence>
<organism evidence="1 2">
    <name type="scientific">Trichocladium antarcticum</name>
    <dbReference type="NCBI Taxonomy" id="1450529"/>
    <lineage>
        <taxon>Eukaryota</taxon>
        <taxon>Fungi</taxon>
        <taxon>Dikarya</taxon>
        <taxon>Ascomycota</taxon>
        <taxon>Pezizomycotina</taxon>
        <taxon>Sordariomycetes</taxon>
        <taxon>Sordariomycetidae</taxon>
        <taxon>Sordariales</taxon>
        <taxon>Chaetomiaceae</taxon>
        <taxon>Trichocladium</taxon>
    </lineage>
</organism>
<protein>
    <submittedName>
        <fullName evidence="1">Uncharacterized protein</fullName>
    </submittedName>
</protein>
<dbReference type="AlphaFoldDB" id="A0AAN6UBR8"/>
<reference evidence="1" key="2">
    <citation type="submission" date="2023-05" db="EMBL/GenBank/DDBJ databases">
        <authorList>
            <consortium name="Lawrence Berkeley National Laboratory"/>
            <person name="Steindorff A."/>
            <person name="Hensen N."/>
            <person name="Bonometti L."/>
            <person name="Westerberg I."/>
            <person name="Brannstrom I.O."/>
            <person name="Guillou S."/>
            <person name="Cros-Aarteil S."/>
            <person name="Calhoun S."/>
            <person name="Haridas S."/>
            <person name="Kuo A."/>
            <person name="Mondo S."/>
            <person name="Pangilinan J."/>
            <person name="Riley R."/>
            <person name="Labutti K."/>
            <person name="Andreopoulos B."/>
            <person name="Lipzen A."/>
            <person name="Chen C."/>
            <person name="Yanf M."/>
            <person name="Daum C."/>
            <person name="Ng V."/>
            <person name="Clum A."/>
            <person name="Ohm R."/>
            <person name="Martin F."/>
            <person name="Silar P."/>
            <person name="Natvig D."/>
            <person name="Lalanne C."/>
            <person name="Gautier V."/>
            <person name="Ament-Velasquez S.L."/>
            <person name="Kruys A."/>
            <person name="Hutchinson M.I."/>
            <person name="Powell A.J."/>
            <person name="Barry K."/>
            <person name="Miller A.N."/>
            <person name="Grigoriev I.V."/>
            <person name="Debuchy R."/>
            <person name="Gladieux P."/>
            <person name="Thoren M.H."/>
            <person name="Johannesson H."/>
        </authorList>
    </citation>
    <scope>NUCLEOTIDE SEQUENCE</scope>
    <source>
        <strain evidence="1">CBS 123565</strain>
    </source>
</reference>
<sequence>MAIVSGAEYTNPVNPLGHGEEDCAVALQPISGLDSYHCSNYLPATCGRVSGATGGEAHGSRRPAFLDLSASKLQVNRMALMIRYPKAYTYMTLVILSERCWLSSQMFQDMPSRRHRMSPHR</sequence>
<reference evidence="1" key="1">
    <citation type="journal article" date="2023" name="Mol. Phylogenet. Evol.">
        <title>Genome-scale phylogeny and comparative genomics of the fungal order Sordariales.</title>
        <authorList>
            <person name="Hensen N."/>
            <person name="Bonometti L."/>
            <person name="Westerberg I."/>
            <person name="Brannstrom I.O."/>
            <person name="Guillou S."/>
            <person name="Cros-Aarteil S."/>
            <person name="Calhoun S."/>
            <person name="Haridas S."/>
            <person name="Kuo A."/>
            <person name="Mondo S."/>
            <person name="Pangilinan J."/>
            <person name="Riley R."/>
            <person name="LaButti K."/>
            <person name="Andreopoulos B."/>
            <person name="Lipzen A."/>
            <person name="Chen C."/>
            <person name="Yan M."/>
            <person name="Daum C."/>
            <person name="Ng V."/>
            <person name="Clum A."/>
            <person name="Steindorff A."/>
            <person name="Ohm R.A."/>
            <person name="Martin F."/>
            <person name="Silar P."/>
            <person name="Natvig D.O."/>
            <person name="Lalanne C."/>
            <person name="Gautier V."/>
            <person name="Ament-Velasquez S.L."/>
            <person name="Kruys A."/>
            <person name="Hutchinson M.I."/>
            <person name="Powell A.J."/>
            <person name="Barry K."/>
            <person name="Miller A.N."/>
            <person name="Grigoriev I.V."/>
            <person name="Debuchy R."/>
            <person name="Gladieux P."/>
            <person name="Hiltunen Thoren M."/>
            <person name="Johannesson H."/>
        </authorList>
    </citation>
    <scope>NUCLEOTIDE SEQUENCE</scope>
    <source>
        <strain evidence="1">CBS 123565</strain>
    </source>
</reference>
<comment type="caution">
    <text evidence="1">The sequence shown here is derived from an EMBL/GenBank/DDBJ whole genome shotgun (WGS) entry which is preliminary data.</text>
</comment>
<accession>A0AAN6UBR8</accession>
<gene>
    <name evidence="1" type="ORF">BT67DRAFT_241368</name>
</gene>
<proteinExistence type="predicted"/>